<keyword evidence="4" id="KW-1185">Reference proteome</keyword>
<name>A0AAN6V3A1_9PEZI</name>
<feature type="region of interest" description="Disordered" evidence="1">
    <location>
        <begin position="289"/>
        <end position="327"/>
    </location>
</feature>
<feature type="region of interest" description="Disordered" evidence="1">
    <location>
        <begin position="349"/>
        <end position="397"/>
    </location>
</feature>
<feature type="region of interest" description="Disordered" evidence="1">
    <location>
        <begin position="57"/>
        <end position="113"/>
    </location>
</feature>
<protein>
    <recommendedName>
        <fullName evidence="2">Myb-like DNA-binding domain-containing protein</fullName>
    </recommendedName>
</protein>
<feature type="compositionally biased region" description="Basic and acidic residues" evidence="1">
    <location>
        <begin position="78"/>
        <end position="88"/>
    </location>
</feature>
<feature type="compositionally biased region" description="Basic residues" evidence="1">
    <location>
        <begin position="301"/>
        <end position="310"/>
    </location>
</feature>
<reference evidence="3" key="1">
    <citation type="journal article" date="2023" name="Mol. Phylogenet. Evol.">
        <title>Genome-scale phylogeny and comparative genomics of the fungal order Sordariales.</title>
        <authorList>
            <person name="Hensen N."/>
            <person name="Bonometti L."/>
            <person name="Westerberg I."/>
            <person name="Brannstrom I.O."/>
            <person name="Guillou S."/>
            <person name="Cros-Aarteil S."/>
            <person name="Calhoun S."/>
            <person name="Haridas S."/>
            <person name="Kuo A."/>
            <person name="Mondo S."/>
            <person name="Pangilinan J."/>
            <person name="Riley R."/>
            <person name="LaButti K."/>
            <person name="Andreopoulos B."/>
            <person name="Lipzen A."/>
            <person name="Chen C."/>
            <person name="Yan M."/>
            <person name="Daum C."/>
            <person name="Ng V."/>
            <person name="Clum A."/>
            <person name="Steindorff A."/>
            <person name="Ohm R.A."/>
            <person name="Martin F."/>
            <person name="Silar P."/>
            <person name="Natvig D.O."/>
            <person name="Lalanne C."/>
            <person name="Gautier V."/>
            <person name="Ament-Velasquez S.L."/>
            <person name="Kruys A."/>
            <person name="Hutchinson M.I."/>
            <person name="Powell A.J."/>
            <person name="Barry K."/>
            <person name="Miller A.N."/>
            <person name="Grigoriev I.V."/>
            <person name="Debuchy R."/>
            <person name="Gladieux P."/>
            <person name="Hiltunen Thoren M."/>
            <person name="Johannesson H."/>
        </authorList>
    </citation>
    <scope>NUCLEOTIDE SEQUENCE</scope>
    <source>
        <strain evidence="3">CBS 141.50</strain>
    </source>
</reference>
<feature type="compositionally biased region" description="Polar residues" evidence="1">
    <location>
        <begin position="425"/>
        <end position="440"/>
    </location>
</feature>
<dbReference type="Pfam" id="PF22980">
    <property type="entry name" value="Myb_DNA-bind_8"/>
    <property type="match status" value="1"/>
</dbReference>
<feature type="region of interest" description="Disordered" evidence="1">
    <location>
        <begin position="425"/>
        <end position="455"/>
    </location>
</feature>
<dbReference type="Proteomes" id="UP001302676">
    <property type="component" value="Unassembled WGS sequence"/>
</dbReference>
<sequence length="455" mass="49638">MSNNDNVMARFLFAILQQKCLKDIDWNKVAHNPVLAQEITNGHAARMRYSRFRAAMLGLEPQRRNRTNANKNRVSKKKKDDKPRPKKDDEDEEGRASGSGIGNIKAEKAPDPGIKVEKKSISHIPTKPFRHPASVASPAMVKPEPGLVNLFNHLQQPSALSTTSAHIKQENIPITNTPSTTIHTTSAMPEPAPFGVHNATPSTSPSMTSTPYDNRMQMRLLTPCSDSDGTLTTMQGFISHSPPPPDMLHSSQHHSHPHHHLAGAGSPPLSAAAPSPYDFSQHQLLCDTTAAGSSSPWHSQQHLHHHHSSHAHHDSQPQTQGLSAMFSPTPTFSFTGGIFGLEGGFANTGNNGTNNNNNNNPFCGSDHHFQTQPRPHQNQHHHHHSVSDKDGHHIIDDPLGLQLGMGIDATPSLFREKELELEMSRNGTRNGNSTGDNVNANGLARGGWDGERLGI</sequence>
<evidence type="ECO:0000259" key="2">
    <source>
        <dbReference type="Pfam" id="PF22980"/>
    </source>
</evidence>
<feature type="compositionally biased region" description="Low complexity" evidence="1">
    <location>
        <begin position="262"/>
        <end position="276"/>
    </location>
</feature>
<dbReference type="GeneID" id="87820312"/>
<gene>
    <name evidence="3" type="ORF">C8A04DRAFT_36929</name>
</gene>
<evidence type="ECO:0000256" key="1">
    <source>
        <dbReference type="SAM" id="MobiDB-lite"/>
    </source>
</evidence>
<dbReference type="InterPro" id="IPR054505">
    <property type="entry name" value="Myb_DNA-bind_8"/>
</dbReference>
<feature type="compositionally biased region" description="Polar residues" evidence="1">
    <location>
        <begin position="229"/>
        <end position="238"/>
    </location>
</feature>
<proteinExistence type="predicted"/>
<organism evidence="3 4">
    <name type="scientific">Dichotomopilus funicola</name>
    <dbReference type="NCBI Taxonomy" id="1934379"/>
    <lineage>
        <taxon>Eukaryota</taxon>
        <taxon>Fungi</taxon>
        <taxon>Dikarya</taxon>
        <taxon>Ascomycota</taxon>
        <taxon>Pezizomycotina</taxon>
        <taxon>Sordariomycetes</taxon>
        <taxon>Sordariomycetidae</taxon>
        <taxon>Sordariales</taxon>
        <taxon>Chaetomiaceae</taxon>
        <taxon>Dichotomopilus</taxon>
    </lineage>
</organism>
<feature type="domain" description="Myb-like DNA-binding" evidence="2">
    <location>
        <begin position="8"/>
        <end position="56"/>
    </location>
</feature>
<evidence type="ECO:0000313" key="3">
    <source>
        <dbReference type="EMBL" id="KAK4144093.1"/>
    </source>
</evidence>
<dbReference type="EMBL" id="MU853580">
    <property type="protein sequence ID" value="KAK4144093.1"/>
    <property type="molecule type" value="Genomic_DNA"/>
</dbReference>
<dbReference type="AlphaFoldDB" id="A0AAN6V3A1"/>
<accession>A0AAN6V3A1</accession>
<feature type="compositionally biased region" description="Basic residues" evidence="1">
    <location>
        <begin position="251"/>
        <end position="261"/>
    </location>
</feature>
<feature type="region of interest" description="Disordered" evidence="1">
    <location>
        <begin position="229"/>
        <end position="276"/>
    </location>
</feature>
<feature type="compositionally biased region" description="Basic and acidic residues" evidence="1">
    <location>
        <begin position="385"/>
        <end position="396"/>
    </location>
</feature>
<comment type="caution">
    <text evidence="3">The sequence shown here is derived from an EMBL/GenBank/DDBJ whole genome shotgun (WGS) entry which is preliminary data.</text>
</comment>
<dbReference type="RefSeq" id="XP_062637464.1">
    <property type="nucleotide sequence ID" value="XM_062783699.1"/>
</dbReference>
<evidence type="ECO:0000313" key="4">
    <source>
        <dbReference type="Proteomes" id="UP001302676"/>
    </source>
</evidence>
<feature type="compositionally biased region" description="Low complexity" evidence="1">
    <location>
        <begin position="349"/>
        <end position="360"/>
    </location>
</feature>
<reference evidence="3" key="2">
    <citation type="submission" date="2023-05" db="EMBL/GenBank/DDBJ databases">
        <authorList>
            <consortium name="Lawrence Berkeley National Laboratory"/>
            <person name="Steindorff A."/>
            <person name="Hensen N."/>
            <person name="Bonometti L."/>
            <person name="Westerberg I."/>
            <person name="Brannstrom I.O."/>
            <person name="Guillou S."/>
            <person name="Cros-Aarteil S."/>
            <person name="Calhoun S."/>
            <person name="Haridas S."/>
            <person name="Kuo A."/>
            <person name="Mondo S."/>
            <person name="Pangilinan J."/>
            <person name="Riley R."/>
            <person name="Labutti K."/>
            <person name="Andreopoulos B."/>
            <person name="Lipzen A."/>
            <person name="Chen C."/>
            <person name="Yanf M."/>
            <person name="Daum C."/>
            <person name="Ng V."/>
            <person name="Clum A."/>
            <person name="Ohm R."/>
            <person name="Martin F."/>
            <person name="Silar P."/>
            <person name="Natvig D."/>
            <person name="Lalanne C."/>
            <person name="Gautier V."/>
            <person name="Ament-Velasquez S.L."/>
            <person name="Kruys A."/>
            <person name="Hutchinson M.I."/>
            <person name="Powell A.J."/>
            <person name="Barry K."/>
            <person name="Miller A.N."/>
            <person name="Grigoriev I.V."/>
            <person name="Debuchy R."/>
            <person name="Gladieux P."/>
            <person name="Thoren M.H."/>
            <person name="Johannesson H."/>
        </authorList>
    </citation>
    <scope>NUCLEOTIDE SEQUENCE</scope>
    <source>
        <strain evidence="3">CBS 141.50</strain>
    </source>
</reference>
<feature type="compositionally biased region" description="Polar residues" evidence="1">
    <location>
        <begin position="317"/>
        <end position="327"/>
    </location>
</feature>